<reference evidence="3" key="1">
    <citation type="submission" date="2017-09" db="EMBL/GenBank/DDBJ databases">
        <authorList>
            <person name="Varghese N."/>
            <person name="Submissions S."/>
        </authorList>
    </citation>
    <scope>NUCLEOTIDE SEQUENCE [LARGE SCALE GENOMIC DNA]</scope>
    <source>
        <strain evidence="3">CGMCC 1.12461</strain>
    </source>
</reference>
<evidence type="ECO:0000313" key="2">
    <source>
        <dbReference type="EMBL" id="SNY50055.1"/>
    </source>
</evidence>
<feature type="signal peptide" evidence="1">
    <location>
        <begin position="1"/>
        <end position="24"/>
    </location>
</feature>
<name>A0A285IPW6_9GAMM</name>
<evidence type="ECO:0000256" key="1">
    <source>
        <dbReference type="SAM" id="SignalP"/>
    </source>
</evidence>
<feature type="chain" id="PRO_5013238953" evidence="1">
    <location>
        <begin position="25"/>
        <end position="105"/>
    </location>
</feature>
<dbReference type="Proteomes" id="UP000219353">
    <property type="component" value="Unassembled WGS sequence"/>
</dbReference>
<dbReference type="AlphaFoldDB" id="A0A285IPW6"/>
<dbReference type="EMBL" id="OBEB01000002">
    <property type="protein sequence ID" value="SNY50055.1"/>
    <property type="molecule type" value="Genomic_DNA"/>
</dbReference>
<gene>
    <name evidence="2" type="ORF">SAMN06297280_1613</name>
</gene>
<organism evidence="2 3">
    <name type="scientific">Arsukibacterium tuosuense</name>
    <dbReference type="NCBI Taxonomy" id="1323745"/>
    <lineage>
        <taxon>Bacteria</taxon>
        <taxon>Pseudomonadati</taxon>
        <taxon>Pseudomonadota</taxon>
        <taxon>Gammaproteobacteria</taxon>
        <taxon>Chromatiales</taxon>
        <taxon>Chromatiaceae</taxon>
        <taxon>Arsukibacterium</taxon>
    </lineage>
</organism>
<evidence type="ECO:0000313" key="3">
    <source>
        <dbReference type="Proteomes" id="UP000219353"/>
    </source>
</evidence>
<sequence length="105" mass="10970">MRWFSAVALILYLSLLVTPQLASAHAPHLTPLADSQLQAVSPLTGQVSLFTEQDSSDDSDNSLPLANNKLPLLLSLASSSLPAAVLLPQAKAAHPVRAPPLPSLA</sequence>
<accession>A0A285IPW6</accession>
<protein>
    <submittedName>
        <fullName evidence="2">Uncharacterized protein</fullName>
    </submittedName>
</protein>
<proteinExistence type="predicted"/>
<keyword evidence="1" id="KW-0732">Signal</keyword>
<keyword evidence="3" id="KW-1185">Reference proteome</keyword>